<dbReference type="InterPro" id="IPR020598">
    <property type="entry name" value="rRNA_Ade_methylase_Trfase_N"/>
</dbReference>
<dbReference type="EMBL" id="PEWD01000029">
    <property type="protein sequence ID" value="PIU69122.1"/>
    <property type="molecule type" value="Genomic_DNA"/>
</dbReference>
<evidence type="ECO:0000313" key="7">
    <source>
        <dbReference type="EMBL" id="PIU69122.1"/>
    </source>
</evidence>
<dbReference type="InterPro" id="IPR020596">
    <property type="entry name" value="rRNA_Ade_Mease_Trfase_CS"/>
</dbReference>
<dbReference type="Proteomes" id="UP000229916">
    <property type="component" value="Unassembled WGS sequence"/>
</dbReference>
<feature type="binding site" evidence="5">
    <location>
        <position position="101"/>
    </location>
    <ligand>
        <name>S-adenosyl-L-methionine</name>
        <dbReference type="ChEBI" id="CHEBI:59789"/>
    </ligand>
</feature>
<evidence type="ECO:0000256" key="5">
    <source>
        <dbReference type="PROSITE-ProRule" id="PRU01026"/>
    </source>
</evidence>
<comment type="caution">
    <text evidence="7">The sequence shown here is derived from an EMBL/GenBank/DDBJ whole genome shotgun (WGS) entry which is preliminary data.</text>
</comment>
<feature type="binding site" evidence="5">
    <location>
        <position position="15"/>
    </location>
    <ligand>
        <name>S-adenosyl-L-methionine</name>
        <dbReference type="ChEBI" id="CHEBI:59789"/>
    </ligand>
</feature>
<dbReference type="GO" id="GO:0000179">
    <property type="term" value="F:rRNA (adenine-N6,N6-)-dimethyltransferase activity"/>
    <property type="evidence" value="ECO:0007669"/>
    <property type="project" value="UniProtKB-UniRule"/>
</dbReference>
<feature type="binding site" evidence="5">
    <location>
        <position position="40"/>
    </location>
    <ligand>
        <name>S-adenosyl-L-methionine</name>
        <dbReference type="ChEBI" id="CHEBI:59789"/>
    </ligand>
</feature>
<feature type="domain" description="Ribosomal RNA adenine methylase transferase N-terminal" evidence="6">
    <location>
        <begin position="20"/>
        <end position="183"/>
    </location>
</feature>
<dbReference type="PANTHER" id="PTHR11727:SF7">
    <property type="entry name" value="DIMETHYLADENOSINE TRANSFERASE-RELATED"/>
    <property type="match status" value="1"/>
</dbReference>
<accession>A0A2M7AP37</accession>
<reference evidence="8" key="1">
    <citation type="submission" date="2017-09" db="EMBL/GenBank/DDBJ databases">
        <title>Depth-based differentiation of microbial function through sediment-hosted aquifers and enrichment of novel symbionts in the deep terrestrial subsurface.</title>
        <authorList>
            <person name="Probst A.J."/>
            <person name="Ladd B."/>
            <person name="Jarett J.K."/>
            <person name="Geller-Mcgrath D.E."/>
            <person name="Sieber C.M.K."/>
            <person name="Emerson J.B."/>
            <person name="Anantharaman K."/>
            <person name="Thomas B.C."/>
            <person name="Malmstrom R."/>
            <person name="Stieglmeier M."/>
            <person name="Klingl A."/>
            <person name="Woyke T."/>
            <person name="Ryan C.M."/>
            <person name="Banfield J.F."/>
        </authorList>
    </citation>
    <scope>NUCLEOTIDE SEQUENCE [LARGE SCALE GENOMIC DNA]</scope>
</reference>
<evidence type="ECO:0000256" key="4">
    <source>
        <dbReference type="ARBA" id="ARBA00022884"/>
    </source>
</evidence>
<dbReference type="PANTHER" id="PTHR11727">
    <property type="entry name" value="DIMETHYLADENOSINE TRANSFERASE"/>
    <property type="match status" value="1"/>
</dbReference>
<dbReference type="PROSITE" id="PS51689">
    <property type="entry name" value="SAM_RNA_A_N6_MT"/>
    <property type="match status" value="1"/>
</dbReference>
<dbReference type="InterPro" id="IPR029063">
    <property type="entry name" value="SAM-dependent_MTases_sf"/>
</dbReference>
<dbReference type="CDD" id="cd02440">
    <property type="entry name" value="AdoMet_MTases"/>
    <property type="match status" value="1"/>
</dbReference>
<feature type="binding site" evidence="5">
    <location>
        <position position="85"/>
    </location>
    <ligand>
        <name>S-adenosyl-L-methionine</name>
        <dbReference type="ChEBI" id="CHEBI:59789"/>
    </ligand>
</feature>
<comment type="similarity">
    <text evidence="5">Belongs to the class I-like SAM-binding methyltransferase superfamily. rRNA adenine N(6)-methyltransferase family.</text>
</comment>
<dbReference type="AlphaFoldDB" id="A0A2M7AP37"/>
<name>A0A2M7AP37_UNCKA</name>
<evidence type="ECO:0000259" key="6">
    <source>
        <dbReference type="SMART" id="SM00650"/>
    </source>
</evidence>
<keyword evidence="4 5" id="KW-0694">RNA-binding</keyword>
<dbReference type="PROSITE" id="PS01131">
    <property type="entry name" value="RRNA_A_DIMETH"/>
    <property type="match status" value="1"/>
</dbReference>
<gene>
    <name evidence="7" type="ORF">COS81_01325</name>
</gene>
<dbReference type="GO" id="GO:0003723">
    <property type="term" value="F:RNA binding"/>
    <property type="evidence" value="ECO:0007669"/>
    <property type="project" value="UniProtKB-UniRule"/>
</dbReference>
<evidence type="ECO:0000256" key="2">
    <source>
        <dbReference type="ARBA" id="ARBA00022679"/>
    </source>
</evidence>
<sequence length="265" mass="30502">MWTEKRQQTLSQNFLHDPRLVKSLVRHSSIGPNDTILEIGPGKGIITRQLLAVARQVIAVEIDKNLVEYLLQGLANAHLTLFHTDFFQFPLPRTPYKVFANLPFHIEGEVVRKLLEADNPPEEAQVVVLRDVGYRWSGFKCEGVFSLLYKPWFEMTIAYHFKRSDFVPKPKLKVAMLRIVKRREALIGNKERKEYAHFLRIAFGGGGRINKNLSECFGKRQLGNLAAKLGFSVFAKPSELNLKQWLGLFENFRRQQKPLSQVSKN</sequence>
<organism evidence="7 8">
    <name type="scientific">candidate division WWE3 bacterium CG06_land_8_20_14_3_00_42_16</name>
    <dbReference type="NCBI Taxonomy" id="1975083"/>
    <lineage>
        <taxon>Bacteria</taxon>
        <taxon>Katanobacteria</taxon>
    </lineage>
</organism>
<evidence type="ECO:0000256" key="3">
    <source>
        <dbReference type="ARBA" id="ARBA00022691"/>
    </source>
</evidence>
<protein>
    <recommendedName>
        <fullName evidence="6">Ribosomal RNA adenine methylase transferase N-terminal domain-containing protein</fullName>
    </recommendedName>
</protein>
<dbReference type="GO" id="GO:0005829">
    <property type="term" value="C:cytosol"/>
    <property type="evidence" value="ECO:0007669"/>
    <property type="project" value="TreeGrafter"/>
</dbReference>
<dbReference type="SMART" id="SM00650">
    <property type="entry name" value="rADc"/>
    <property type="match status" value="1"/>
</dbReference>
<dbReference type="Pfam" id="PF00398">
    <property type="entry name" value="RrnaAD"/>
    <property type="match status" value="1"/>
</dbReference>
<keyword evidence="3 5" id="KW-0949">S-adenosyl-L-methionine</keyword>
<keyword evidence="2 5" id="KW-0808">Transferase</keyword>
<feature type="binding site" evidence="5">
    <location>
        <position position="61"/>
    </location>
    <ligand>
        <name>S-adenosyl-L-methionine</name>
        <dbReference type="ChEBI" id="CHEBI:59789"/>
    </ligand>
</feature>
<keyword evidence="1 5" id="KW-0489">Methyltransferase</keyword>
<proteinExistence type="inferred from homology"/>
<evidence type="ECO:0000313" key="8">
    <source>
        <dbReference type="Proteomes" id="UP000229916"/>
    </source>
</evidence>
<feature type="binding site" evidence="5">
    <location>
        <position position="13"/>
    </location>
    <ligand>
        <name>S-adenosyl-L-methionine</name>
        <dbReference type="ChEBI" id="CHEBI:59789"/>
    </ligand>
</feature>
<dbReference type="InterPro" id="IPR023165">
    <property type="entry name" value="rRNA_Ade_diMease-like_C"/>
</dbReference>
<evidence type="ECO:0000256" key="1">
    <source>
        <dbReference type="ARBA" id="ARBA00022603"/>
    </source>
</evidence>
<dbReference type="SUPFAM" id="SSF53335">
    <property type="entry name" value="S-adenosyl-L-methionine-dependent methyltransferases"/>
    <property type="match status" value="1"/>
</dbReference>
<dbReference type="InterPro" id="IPR001737">
    <property type="entry name" value="KsgA/Erm"/>
</dbReference>
<dbReference type="Gene3D" id="1.10.8.100">
    <property type="entry name" value="Ribosomal RNA adenine dimethylase-like, domain 2"/>
    <property type="match status" value="1"/>
</dbReference>
<dbReference type="Gene3D" id="3.40.50.150">
    <property type="entry name" value="Vaccinia Virus protein VP39"/>
    <property type="match status" value="1"/>
</dbReference>